<organism evidence="2 3">
    <name type="scientific">Afipia broomeae ATCC 49717</name>
    <dbReference type="NCBI Taxonomy" id="883078"/>
    <lineage>
        <taxon>Bacteria</taxon>
        <taxon>Pseudomonadati</taxon>
        <taxon>Pseudomonadota</taxon>
        <taxon>Alphaproteobacteria</taxon>
        <taxon>Hyphomicrobiales</taxon>
        <taxon>Nitrobacteraceae</taxon>
        <taxon>Afipia</taxon>
    </lineage>
</organism>
<name>K8PFT6_9BRAD</name>
<comment type="caution">
    <text evidence="2">The sequence shown here is derived from an EMBL/GenBank/DDBJ whole genome shotgun (WGS) entry which is preliminary data.</text>
</comment>
<feature type="compositionally biased region" description="Basic and acidic residues" evidence="1">
    <location>
        <begin position="102"/>
        <end position="162"/>
    </location>
</feature>
<evidence type="ECO:0000256" key="1">
    <source>
        <dbReference type="SAM" id="MobiDB-lite"/>
    </source>
</evidence>
<evidence type="ECO:0000313" key="2">
    <source>
        <dbReference type="EMBL" id="EKS41502.1"/>
    </source>
</evidence>
<gene>
    <name evidence="2" type="ORF">HMPREF9695_00594</name>
</gene>
<accession>K8PFT6</accession>
<evidence type="ECO:0008006" key="4">
    <source>
        <dbReference type="Google" id="ProtNLM"/>
    </source>
</evidence>
<dbReference type="eggNOG" id="ENOG50332JA">
    <property type="taxonomic scope" value="Bacteria"/>
</dbReference>
<keyword evidence="3" id="KW-1185">Reference proteome</keyword>
<dbReference type="EMBL" id="AGWX01000001">
    <property type="protein sequence ID" value="EKS41502.1"/>
    <property type="molecule type" value="Genomic_DNA"/>
</dbReference>
<proteinExistence type="predicted"/>
<evidence type="ECO:0000313" key="3">
    <source>
        <dbReference type="Proteomes" id="UP000001096"/>
    </source>
</evidence>
<dbReference type="Proteomes" id="UP000001096">
    <property type="component" value="Unassembled WGS sequence"/>
</dbReference>
<dbReference type="HOGENOM" id="CLU_117078_0_0_5"/>
<dbReference type="AlphaFoldDB" id="K8PFT6"/>
<feature type="region of interest" description="Disordered" evidence="1">
    <location>
        <begin position="66"/>
        <end position="162"/>
    </location>
</feature>
<dbReference type="RefSeq" id="WP_006019302.1">
    <property type="nucleotide sequence ID" value="NZ_KB375282.1"/>
</dbReference>
<reference evidence="2 3" key="1">
    <citation type="submission" date="2012-04" db="EMBL/GenBank/DDBJ databases">
        <title>The Genome Sequence of Afipia broomeae ATCC 49717.</title>
        <authorList>
            <consortium name="The Broad Institute Genome Sequencing Platform"/>
            <person name="Earl A."/>
            <person name="Ward D."/>
            <person name="Feldgarden M."/>
            <person name="Gevers D."/>
            <person name="Huys G."/>
            <person name="Walker B."/>
            <person name="Young S.K."/>
            <person name="Zeng Q."/>
            <person name="Gargeya S."/>
            <person name="Fitzgerald M."/>
            <person name="Haas B."/>
            <person name="Abouelleil A."/>
            <person name="Alvarado L."/>
            <person name="Arachchi H.M."/>
            <person name="Berlin A."/>
            <person name="Chapman S.B."/>
            <person name="Goldberg J."/>
            <person name="Griggs A."/>
            <person name="Gujja S."/>
            <person name="Hansen M."/>
            <person name="Howarth C."/>
            <person name="Imamovic A."/>
            <person name="Larimer J."/>
            <person name="McCowen C."/>
            <person name="Montmayeur A."/>
            <person name="Murphy C."/>
            <person name="Neiman D."/>
            <person name="Pearson M."/>
            <person name="Priest M."/>
            <person name="Roberts A."/>
            <person name="Saif S."/>
            <person name="Shea T."/>
            <person name="Sisk P."/>
            <person name="Sykes S."/>
            <person name="Wortman J."/>
            <person name="Nusbaum C."/>
            <person name="Birren B."/>
        </authorList>
    </citation>
    <scope>NUCLEOTIDE SEQUENCE [LARGE SCALE GENOMIC DNA]</scope>
    <source>
        <strain evidence="2 3">ATCC 49717</strain>
    </source>
</reference>
<sequence>MPRKLKTYQTSMGFFDLAVAAPSMKAALEAWGSKNNLFHQGFAQEVDDIDVVAATMKRPGVVLKRPVGSDGPFLEQADLPASLPAHKRGSRKPPSTPIKRGRALDDKAAREAAKEYEREERKRDRERAKLEAERARRERAISKVEAQREKAKRDHENRLREMETERAALDRRFEAEELRWKRQMEKFQNELKHARK</sequence>
<protein>
    <recommendedName>
        <fullName evidence="4">Cell envelope biogenesis protein TolA</fullName>
    </recommendedName>
</protein>